<reference evidence="1 2" key="1">
    <citation type="journal article" date="2021" name="Commun. Biol.">
        <title>The genome of Shorea leprosula (Dipterocarpaceae) highlights the ecological relevance of drought in aseasonal tropical rainforests.</title>
        <authorList>
            <person name="Ng K.K.S."/>
            <person name="Kobayashi M.J."/>
            <person name="Fawcett J.A."/>
            <person name="Hatakeyama M."/>
            <person name="Paape T."/>
            <person name="Ng C.H."/>
            <person name="Ang C.C."/>
            <person name="Tnah L.H."/>
            <person name="Lee C.T."/>
            <person name="Nishiyama T."/>
            <person name="Sese J."/>
            <person name="O'Brien M.J."/>
            <person name="Copetti D."/>
            <person name="Mohd Noor M.I."/>
            <person name="Ong R.C."/>
            <person name="Putra M."/>
            <person name="Sireger I.Z."/>
            <person name="Indrioko S."/>
            <person name="Kosugi Y."/>
            <person name="Izuno A."/>
            <person name="Isagi Y."/>
            <person name="Lee S.L."/>
            <person name="Shimizu K.K."/>
        </authorList>
    </citation>
    <scope>NUCLEOTIDE SEQUENCE [LARGE SCALE GENOMIC DNA]</scope>
    <source>
        <strain evidence="1">214</strain>
    </source>
</reference>
<dbReference type="AlphaFoldDB" id="A0AAV5JJ44"/>
<proteinExistence type="predicted"/>
<gene>
    <name evidence="1" type="ORF">SLEP1_g22675</name>
</gene>
<evidence type="ECO:0000313" key="2">
    <source>
        <dbReference type="Proteomes" id="UP001054252"/>
    </source>
</evidence>
<name>A0AAV5JJ44_9ROSI</name>
<evidence type="ECO:0000313" key="1">
    <source>
        <dbReference type="EMBL" id="GKV11414.1"/>
    </source>
</evidence>
<keyword evidence="2" id="KW-1185">Reference proteome</keyword>
<dbReference type="EMBL" id="BPVZ01000034">
    <property type="protein sequence ID" value="GKV11414.1"/>
    <property type="molecule type" value="Genomic_DNA"/>
</dbReference>
<dbReference type="Proteomes" id="UP001054252">
    <property type="component" value="Unassembled WGS sequence"/>
</dbReference>
<comment type="caution">
    <text evidence="1">The sequence shown here is derived from an EMBL/GenBank/DDBJ whole genome shotgun (WGS) entry which is preliminary data.</text>
</comment>
<sequence>MDSEFSALCQISESCSYCSRVVTVHTLNFNYLEYKISWNA</sequence>
<protein>
    <submittedName>
        <fullName evidence="1">Uncharacterized protein</fullName>
    </submittedName>
</protein>
<organism evidence="1 2">
    <name type="scientific">Rubroshorea leprosula</name>
    <dbReference type="NCBI Taxonomy" id="152421"/>
    <lineage>
        <taxon>Eukaryota</taxon>
        <taxon>Viridiplantae</taxon>
        <taxon>Streptophyta</taxon>
        <taxon>Embryophyta</taxon>
        <taxon>Tracheophyta</taxon>
        <taxon>Spermatophyta</taxon>
        <taxon>Magnoliopsida</taxon>
        <taxon>eudicotyledons</taxon>
        <taxon>Gunneridae</taxon>
        <taxon>Pentapetalae</taxon>
        <taxon>rosids</taxon>
        <taxon>malvids</taxon>
        <taxon>Malvales</taxon>
        <taxon>Dipterocarpaceae</taxon>
        <taxon>Rubroshorea</taxon>
    </lineage>
</organism>
<accession>A0AAV5JJ44</accession>